<dbReference type="UniPathway" id="UPA00610">
    <property type="reaction ID" value="UER00666"/>
</dbReference>
<dbReference type="RefSeq" id="WP_052078265.1">
    <property type="nucleotide sequence ID" value="NZ_JNUP01000001.1"/>
</dbReference>
<dbReference type="Proteomes" id="UP000029692">
    <property type="component" value="Unassembled WGS sequence"/>
</dbReference>
<evidence type="ECO:0000256" key="1">
    <source>
        <dbReference type="ARBA" id="ARBA00006581"/>
    </source>
</evidence>
<feature type="binding site" evidence="5">
    <location>
        <position position="79"/>
    </location>
    <ligand>
        <name>substrate</name>
    </ligand>
</feature>
<protein>
    <recommendedName>
        <fullName evidence="5">Deoxyuridine 5'-triphosphate nucleotidohydrolase</fullName>
        <shortName evidence="5">dUTPase</shortName>
        <ecNumber evidence="5">3.6.1.23</ecNumber>
    </recommendedName>
    <alternativeName>
        <fullName evidence="5">dUTP pyrophosphatase</fullName>
    </alternativeName>
</protein>
<dbReference type="GO" id="GO:0000287">
    <property type="term" value="F:magnesium ion binding"/>
    <property type="evidence" value="ECO:0007669"/>
    <property type="project" value="UniProtKB-UniRule"/>
</dbReference>
<keyword evidence="3 5" id="KW-0546">Nucleotide metabolism</keyword>
<keyword evidence="5" id="KW-0479">Metal-binding</keyword>
<evidence type="ECO:0000256" key="4">
    <source>
        <dbReference type="ARBA" id="ARBA00047686"/>
    </source>
</evidence>
<feature type="domain" description="dUTPase-like" evidence="6">
    <location>
        <begin position="19"/>
        <end position="146"/>
    </location>
</feature>
<feature type="binding site" evidence="5">
    <location>
        <begin position="83"/>
        <end position="85"/>
    </location>
    <ligand>
        <name>substrate</name>
    </ligand>
</feature>
<evidence type="ECO:0000313" key="7">
    <source>
        <dbReference type="EMBL" id="KGE73970.1"/>
    </source>
</evidence>
<comment type="function">
    <text evidence="5">This enzyme is involved in nucleotide metabolism: it produces dUMP, the immediate precursor of thymidine nucleotides and it decreases the intracellular concentration of dUTP so that uracil cannot be incorporated into DNA.</text>
</comment>
<evidence type="ECO:0000256" key="3">
    <source>
        <dbReference type="ARBA" id="ARBA00023080"/>
    </source>
</evidence>
<dbReference type="EMBL" id="JNUP01000001">
    <property type="protein sequence ID" value="KGE73970.1"/>
    <property type="molecule type" value="Genomic_DNA"/>
</dbReference>
<organism evidence="7 8">
    <name type="scientific">Spirochaeta lutea</name>
    <dbReference type="NCBI Taxonomy" id="1480694"/>
    <lineage>
        <taxon>Bacteria</taxon>
        <taxon>Pseudomonadati</taxon>
        <taxon>Spirochaetota</taxon>
        <taxon>Spirochaetia</taxon>
        <taxon>Spirochaetales</taxon>
        <taxon>Spirochaetaceae</taxon>
        <taxon>Spirochaeta</taxon>
    </lineage>
</organism>
<dbReference type="InterPro" id="IPR036157">
    <property type="entry name" value="dUTPase-like_sf"/>
</dbReference>
<sequence length="152" mass="16387">MHPRISIRARFLPEAEPFYATSHSSGMDLIAVLDQGIVLKPGQRGLIPTGLFLAVPDGYEAQVRPRSGLAIKHGITCVNSPGTIDADYRGEIKVIMINLGDSDYTVEPGMRIAQLVFAPVVQATLQYSSLEGLEETERGSGGFGSTEDAIRK</sequence>
<dbReference type="OrthoDB" id="9809956at2"/>
<evidence type="ECO:0000256" key="2">
    <source>
        <dbReference type="ARBA" id="ARBA00022801"/>
    </source>
</evidence>
<dbReference type="InterPro" id="IPR008181">
    <property type="entry name" value="dUTPase"/>
</dbReference>
<keyword evidence="5" id="KW-0460">Magnesium</keyword>
<accession>A0A098R1G4</accession>
<dbReference type="CDD" id="cd07557">
    <property type="entry name" value="trimeric_dUTPase"/>
    <property type="match status" value="1"/>
</dbReference>
<dbReference type="EC" id="3.6.1.23" evidence="5"/>
<dbReference type="GO" id="GO:0004170">
    <property type="term" value="F:dUTP diphosphatase activity"/>
    <property type="evidence" value="ECO:0007669"/>
    <property type="project" value="UniProtKB-UniRule"/>
</dbReference>
<evidence type="ECO:0000313" key="8">
    <source>
        <dbReference type="Proteomes" id="UP000029692"/>
    </source>
</evidence>
<comment type="caution">
    <text evidence="5">Lacks conserved residue(s) required for the propagation of feature annotation.</text>
</comment>
<dbReference type="PANTHER" id="PTHR11241">
    <property type="entry name" value="DEOXYURIDINE 5'-TRIPHOSPHATE NUCLEOTIDOHYDROLASE"/>
    <property type="match status" value="1"/>
</dbReference>
<dbReference type="Gene3D" id="2.70.40.10">
    <property type="match status" value="1"/>
</dbReference>
<keyword evidence="2 5" id="KW-0378">Hydrolase</keyword>
<dbReference type="NCBIfam" id="TIGR00576">
    <property type="entry name" value="dut"/>
    <property type="match status" value="1"/>
</dbReference>
<dbReference type="GO" id="GO:0046081">
    <property type="term" value="P:dUTP catabolic process"/>
    <property type="evidence" value="ECO:0007669"/>
    <property type="project" value="InterPro"/>
</dbReference>
<dbReference type="InterPro" id="IPR029054">
    <property type="entry name" value="dUTPase-like"/>
</dbReference>
<evidence type="ECO:0000259" key="6">
    <source>
        <dbReference type="Pfam" id="PF00692"/>
    </source>
</evidence>
<dbReference type="AlphaFoldDB" id="A0A098R1G4"/>
<keyword evidence="8" id="KW-1185">Reference proteome</keyword>
<comment type="cofactor">
    <cofactor evidence="5">
        <name>Mg(2+)</name>
        <dbReference type="ChEBI" id="CHEBI:18420"/>
    </cofactor>
</comment>
<comment type="caution">
    <text evidence="7">The sequence shown here is derived from an EMBL/GenBank/DDBJ whole genome shotgun (WGS) entry which is preliminary data.</text>
</comment>
<dbReference type="NCBIfam" id="NF001862">
    <property type="entry name" value="PRK00601.1"/>
    <property type="match status" value="1"/>
</dbReference>
<feature type="binding site" evidence="5">
    <location>
        <begin position="66"/>
        <end position="68"/>
    </location>
    <ligand>
        <name>substrate</name>
    </ligand>
</feature>
<dbReference type="GO" id="GO:0006226">
    <property type="term" value="P:dUMP biosynthetic process"/>
    <property type="evidence" value="ECO:0007669"/>
    <property type="project" value="UniProtKB-UniRule"/>
</dbReference>
<reference evidence="7 8" key="1">
    <citation type="submission" date="2014-05" db="EMBL/GenBank/DDBJ databases">
        <title>De novo Genome Sequence of Spirocheata sp.</title>
        <authorList>
            <person name="Shivani Y."/>
            <person name="Subhash Y."/>
            <person name="Tushar L."/>
            <person name="Sasikala C."/>
            <person name="Ramana C.V."/>
        </authorList>
    </citation>
    <scope>NUCLEOTIDE SEQUENCE [LARGE SCALE GENOMIC DNA]</scope>
    <source>
        <strain evidence="7 8">JC230</strain>
    </source>
</reference>
<dbReference type="SUPFAM" id="SSF51283">
    <property type="entry name" value="dUTPase-like"/>
    <property type="match status" value="1"/>
</dbReference>
<comment type="catalytic activity">
    <reaction evidence="4 5">
        <text>dUTP + H2O = dUMP + diphosphate + H(+)</text>
        <dbReference type="Rhea" id="RHEA:10248"/>
        <dbReference type="ChEBI" id="CHEBI:15377"/>
        <dbReference type="ChEBI" id="CHEBI:15378"/>
        <dbReference type="ChEBI" id="CHEBI:33019"/>
        <dbReference type="ChEBI" id="CHEBI:61555"/>
        <dbReference type="ChEBI" id="CHEBI:246422"/>
        <dbReference type="EC" id="3.6.1.23"/>
    </reaction>
</comment>
<proteinExistence type="inferred from homology"/>
<dbReference type="PANTHER" id="PTHR11241:SF0">
    <property type="entry name" value="DEOXYURIDINE 5'-TRIPHOSPHATE NUCLEOTIDOHYDROLASE"/>
    <property type="match status" value="1"/>
</dbReference>
<dbReference type="HAMAP" id="MF_00116">
    <property type="entry name" value="dUTPase_bact"/>
    <property type="match status" value="1"/>
</dbReference>
<dbReference type="eggNOG" id="COG0756">
    <property type="taxonomic scope" value="Bacteria"/>
</dbReference>
<gene>
    <name evidence="5" type="primary">dut</name>
    <name evidence="7" type="ORF">DC28_02000</name>
</gene>
<comment type="similarity">
    <text evidence="1 5">Belongs to the dUTPase family.</text>
</comment>
<dbReference type="STRING" id="1480694.DC28_02000"/>
<evidence type="ECO:0000256" key="5">
    <source>
        <dbReference type="HAMAP-Rule" id="MF_00116"/>
    </source>
</evidence>
<comment type="pathway">
    <text evidence="5">Pyrimidine metabolism; dUMP biosynthesis; dUMP from dCTP (dUTP route): step 2/2.</text>
</comment>
<dbReference type="Pfam" id="PF00692">
    <property type="entry name" value="dUTPase"/>
    <property type="match status" value="1"/>
</dbReference>
<name>A0A098R1G4_9SPIO</name>
<dbReference type="InterPro" id="IPR033704">
    <property type="entry name" value="dUTPase_trimeric"/>
</dbReference>